<evidence type="ECO:0000259" key="6">
    <source>
        <dbReference type="PROSITE" id="PS51865"/>
    </source>
</evidence>
<feature type="domain" description="PDZ GRASP-type" evidence="6">
    <location>
        <begin position="20"/>
        <end position="109"/>
    </location>
</feature>
<keyword evidence="3" id="KW-0333">Golgi apparatus</keyword>
<evidence type="ECO:0000256" key="3">
    <source>
        <dbReference type="ARBA" id="ARBA00023034"/>
    </source>
</evidence>
<accession>A0A812K9X7</accession>
<evidence type="ECO:0000313" key="7">
    <source>
        <dbReference type="EMBL" id="CAE7220439.1"/>
    </source>
</evidence>
<dbReference type="PROSITE" id="PS51865">
    <property type="entry name" value="PDZ_GRASP"/>
    <property type="match status" value="2"/>
</dbReference>
<dbReference type="GO" id="GO:0007030">
    <property type="term" value="P:Golgi organization"/>
    <property type="evidence" value="ECO:0007669"/>
    <property type="project" value="TreeGrafter"/>
</dbReference>
<dbReference type="SUPFAM" id="SSF50156">
    <property type="entry name" value="PDZ domain-like"/>
    <property type="match status" value="2"/>
</dbReference>
<dbReference type="Pfam" id="PF04495">
    <property type="entry name" value="GRASP55_65"/>
    <property type="match status" value="1"/>
</dbReference>
<keyword evidence="8" id="KW-1185">Reference proteome</keyword>
<dbReference type="InterPro" id="IPR036034">
    <property type="entry name" value="PDZ_sf"/>
</dbReference>
<sequence length="402" mass="43498">MLVASRLLSFAISTMSIEVGGFRIFKVNPGSPAAEAGLEVFFDFIVEIDGVHMDADQATFASAIQEAENQRTKLVVHNIRAHTARDVYVTPRRWGGAGLLGAVVRYDTLESTEGQGMRVLSVFPNSPAEAAGLVPNKDFLLGTTEVMFRDMDELTEVVNLYMGTELKIYVYNIEAENIREVVIVPSTQWGGDGAIGADIRTGLLHRIPAPRRALNIQPQAAAEARQTETGGNRAQTLPLPQDIQAGSMERPPANQVDLQQVQPLLAQVQGQLQQLQDLQLSQGHLTDVQQEHFRQLVRMQQLLQSHIAQQAQQMDTSTAAVQALATGEVQHQDQVEAHIVAETGSEASTVPNGHGIQDAPVRSGRERSPVFQLPAAAKAAAALPSSPLDMLAPGIIYETAVS</sequence>
<dbReference type="OrthoDB" id="3318at2759"/>
<evidence type="ECO:0000256" key="2">
    <source>
        <dbReference type="ARBA" id="ARBA00022737"/>
    </source>
</evidence>
<evidence type="ECO:0000313" key="8">
    <source>
        <dbReference type="Proteomes" id="UP000601435"/>
    </source>
</evidence>
<reference evidence="7" key="1">
    <citation type="submission" date="2021-02" db="EMBL/GenBank/DDBJ databases">
        <authorList>
            <person name="Dougan E. K."/>
            <person name="Rhodes N."/>
            <person name="Thang M."/>
            <person name="Chan C."/>
        </authorList>
    </citation>
    <scope>NUCLEOTIDE SEQUENCE</scope>
</reference>
<comment type="caution">
    <text evidence="7">The sequence shown here is derived from an EMBL/GenBank/DDBJ whole genome shotgun (WGS) entry which is preliminary data.</text>
</comment>
<evidence type="ECO:0000256" key="5">
    <source>
        <dbReference type="SAM" id="MobiDB-lite"/>
    </source>
</evidence>
<dbReference type="EMBL" id="CAJNJA010007109">
    <property type="protein sequence ID" value="CAE7220439.1"/>
    <property type="molecule type" value="Genomic_DNA"/>
</dbReference>
<dbReference type="PANTHER" id="PTHR12893">
    <property type="entry name" value="GOLGI REASSEMBLY STACKING PROTEIN GRASP"/>
    <property type="match status" value="1"/>
</dbReference>
<keyword evidence="2" id="KW-0677">Repeat</keyword>
<name>A0A812K9X7_9DINO</name>
<dbReference type="AlphaFoldDB" id="A0A812K9X7"/>
<gene>
    <name evidence="7" type="primary">Gorasp2</name>
    <name evidence="7" type="ORF">SNEC2469_LOCUS2781</name>
</gene>
<protein>
    <submittedName>
        <fullName evidence="7">Gorasp2 protein</fullName>
    </submittedName>
</protein>
<feature type="region of interest" description="Disordered" evidence="5">
    <location>
        <begin position="343"/>
        <end position="368"/>
    </location>
</feature>
<proteinExistence type="predicted"/>
<evidence type="ECO:0000256" key="4">
    <source>
        <dbReference type="ARBA" id="ARBA00023136"/>
    </source>
</evidence>
<feature type="domain" description="PDZ GRASP-type" evidence="6">
    <location>
        <begin position="115"/>
        <end position="204"/>
    </location>
</feature>
<comment type="subcellular location">
    <subcellularLocation>
        <location evidence="1">Golgi apparatus membrane</location>
    </subcellularLocation>
</comment>
<dbReference type="InterPro" id="IPR024958">
    <property type="entry name" value="GRASP_PDZ"/>
</dbReference>
<keyword evidence="4" id="KW-0472">Membrane</keyword>
<evidence type="ECO:0000256" key="1">
    <source>
        <dbReference type="ARBA" id="ARBA00004394"/>
    </source>
</evidence>
<dbReference type="Gene3D" id="2.30.42.10">
    <property type="match status" value="2"/>
</dbReference>
<organism evidence="7 8">
    <name type="scientific">Symbiodinium necroappetens</name>
    <dbReference type="NCBI Taxonomy" id="1628268"/>
    <lineage>
        <taxon>Eukaryota</taxon>
        <taxon>Sar</taxon>
        <taxon>Alveolata</taxon>
        <taxon>Dinophyceae</taxon>
        <taxon>Suessiales</taxon>
        <taxon>Symbiodiniaceae</taxon>
        <taxon>Symbiodinium</taxon>
    </lineage>
</organism>
<dbReference type="Proteomes" id="UP000601435">
    <property type="component" value="Unassembled WGS sequence"/>
</dbReference>
<dbReference type="PANTHER" id="PTHR12893:SF0">
    <property type="entry name" value="GRASP65"/>
    <property type="match status" value="1"/>
</dbReference>
<dbReference type="InterPro" id="IPR007583">
    <property type="entry name" value="GRASP55_65"/>
</dbReference>
<dbReference type="GO" id="GO:0000139">
    <property type="term" value="C:Golgi membrane"/>
    <property type="evidence" value="ECO:0007669"/>
    <property type="project" value="UniProtKB-SubCell"/>
</dbReference>